<dbReference type="InterPro" id="IPR002509">
    <property type="entry name" value="NODB_dom"/>
</dbReference>
<evidence type="ECO:0000313" key="7">
    <source>
        <dbReference type="Proteomes" id="UP000297736"/>
    </source>
</evidence>
<evidence type="ECO:0000256" key="4">
    <source>
        <dbReference type="SAM" id="SignalP"/>
    </source>
</evidence>
<dbReference type="Gene3D" id="3.20.20.370">
    <property type="entry name" value="Glycoside hydrolase/deacetylase"/>
    <property type="match status" value="1"/>
</dbReference>
<organism evidence="6 7">
    <name type="scientific">Brevibacterium aurantiacum</name>
    <dbReference type="NCBI Taxonomy" id="273384"/>
    <lineage>
        <taxon>Bacteria</taxon>
        <taxon>Bacillati</taxon>
        <taxon>Actinomycetota</taxon>
        <taxon>Actinomycetes</taxon>
        <taxon>Micrococcales</taxon>
        <taxon>Brevibacteriaceae</taxon>
        <taxon>Brevibacterium</taxon>
    </lineage>
</organism>
<dbReference type="AlphaFoldDB" id="A0A4Z0KJN2"/>
<evidence type="ECO:0000313" key="6">
    <source>
        <dbReference type="EMBL" id="TGD39037.1"/>
    </source>
</evidence>
<dbReference type="EMBL" id="RHFF01000007">
    <property type="protein sequence ID" value="TGD39037.1"/>
    <property type="molecule type" value="Genomic_DNA"/>
</dbReference>
<evidence type="ECO:0000256" key="2">
    <source>
        <dbReference type="ARBA" id="ARBA00022801"/>
    </source>
</evidence>
<name>A0A4Z0KJN2_BREAU</name>
<feature type="domain" description="NodB homology" evidence="5">
    <location>
        <begin position="267"/>
        <end position="442"/>
    </location>
</feature>
<dbReference type="InterPro" id="IPR050248">
    <property type="entry name" value="Polysacc_deacetylase_ArnD"/>
</dbReference>
<dbReference type="PANTHER" id="PTHR10587:SF133">
    <property type="entry name" value="CHITIN DEACETYLASE 1-RELATED"/>
    <property type="match status" value="1"/>
</dbReference>
<keyword evidence="2" id="KW-0378">Hydrolase</keyword>
<dbReference type="PROSITE" id="PS51257">
    <property type="entry name" value="PROKAR_LIPOPROTEIN"/>
    <property type="match status" value="1"/>
</dbReference>
<keyword evidence="4" id="KW-0732">Signal</keyword>
<feature type="signal peptide" evidence="4">
    <location>
        <begin position="1"/>
        <end position="25"/>
    </location>
</feature>
<dbReference type="RefSeq" id="WP_101572510.1">
    <property type="nucleotide sequence ID" value="NZ_RHFF01000007.1"/>
</dbReference>
<comment type="caution">
    <text evidence="6">The sequence shown here is derived from an EMBL/GenBank/DDBJ whole genome shotgun (WGS) entry which is preliminary data.</text>
</comment>
<proteinExistence type="predicted"/>
<feature type="chain" id="PRO_5038603854" description="NodB homology domain-containing protein" evidence="4">
    <location>
        <begin position="26"/>
        <end position="480"/>
    </location>
</feature>
<dbReference type="Proteomes" id="UP000297736">
    <property type="component" value="Unassembled WGS sequence"/>
</dbReference>
<dbReference type="GO" id="GO:0016810">
    <property type="term" value="F:hydrolase activity, acting on carbon-nitrogen (but not peptide) bonds"/>
    <property type="evidence" value="ECO:0007669"/>
    <property type="project" value="InterPro"/>
</dbReference>
<dbReference type="GO" id="GO:0005975">
    <property type="term" value="P:carbohydrate metabolic process"/>
    <property type="evidence" value="ECO:0007669"/>
    <property type="project" value="InterPro"/>
</dbReference>
<dbReference type="InterPro" id="IPR011330">
    <property type="entry name" value="Glyco_hydro/deAcase_b/a-brl"/>
</dbReference>
<sequence>MIIHRTQLRRILALLATCAALTLIAGCVVSGPTRDNPTRSGQHRTDPATGKHNADTAEANLQVLRQNIRSYAIVDAKRDPKTNIHLFGLPGADSLSSATEKTLLQAIRSAGGFHTHRAYSPVATAPAHRWASTSFVPGTATSAKASDSGHNHNASTDVEVSNRIIAAGGDFLISSLTTHSPTEKTWAVLTDLVHDTTVHVQDMFTSKIDPAEVAADESGNLTVGGKVPTSTDLTSLGIRVIDSLYLPLTLPDGTDERDPDFSCTLLPCAALTYDDGPGKPEIEDRLLREAATAKVRITYFLVGKRVAADPATVKRISAAGHEVANHTFSHPRLNKSSDAKVKKEVKRTDRAIEAATSKAPKLVRPPFGALDRSAASALGRPAIIWDVDTGDWQHKDAERTVSEVGADAGPGSIVLMHSIHPTTVDAAPGVFATVRDKGLYPVTISQLFAGIGFEKGGSYFCRGYANELCSNPEHPAVHKN</sequence>
<dbReference type="PANTHER" id="PTHR10587">
    <property type="entry name" value="GLYCOSYL TRANSFERASE-RELATED"/>
    <property type="match status" value="1"/>
</dbReference>
<keyword evidence="1" id="KW-0479">Metal-binding</keyword>
<dbReference type="GO" id="GO:0046872">
    <property type="term" value="F:metal ion binding"/>
    <property type="evidence" value="ECO:0007669"/>
    <property type="project" value="UniProtKB-KW"/>
</dbReference>
<accession>A0A4Z0KJN2</accession>
<evidence type="ECO:0000256" key="3">
    <source>
        <dbReference type="SAM" id="MobiDB-lite"/>
    </source>
</evidence>
<feature type="region of interest" description="Disordered" evidence="3">
    <location>
        <begin position="32"/>
        <end position="54"/>
    </location>
</feature>
<protein>
    <recommendedName>
        <fullName evidence="5">NodB homology domain-containing protein</fullName>
    </recommendedName>
</protein>
<dbReference type="GO" id="GO:0016020">
    <property type="term" value="C:membrane"/>
    <property type="evidence" value="ECO:0007669"/>
    <property type="project" value="TreeGrafter"/>
</dbReference>
<reference evidence="6 7" key="1">
    <citation type="submission" date="2018-10" db="EMBL/GenBank/DDBJ databases">
        <title>Brevibacterium genomes from Austrain hard cheese rinds.</title>
        <authorList>
            <person name="Anast J.M."/>
            <person name="Dzieciol M."/>
            <person name="Schultz D.L."/>
            <person name="Mann E."/>
            <person name="Wagner M."/>
            <person name="Schmitz-Esser S."/>
        </authorList>
    </citation>
    <scope>NUCLEOTIDE SEQUENCE [LARGE SCALE GENOMIC DNA]</scope>
    <source>
        <strain evidence="6 7">L261</strain>
    </source>
</reference>
<evidence type="ECO:0000256" key="1">
    <source>
        <dbReference type="ARBA" id="ARBA00022723"/>
    </source>
</evidence>
<gene>
    <name evidence="6" type="ORF">EB834_08745</name>
</gene>
<dbReference type="SUPFAM" id="SSF88713">
    <property type="entry name" value="Glycoside hydrolase/deacetylase"/>
    <property type="match status" value="1"/>
</dbReference>
<dbReference type="Pfam" id="PF01522">
    <property type="entry name" value="Polysacc_deac_1"/>
    <property type="match status" value="1"/>
</dbReference>
<evidence type="ECO:0000259" key="5">
    <source>
        <dbReference type="PROSITE" id="PS51677"/>
    </source>
</evidence>
<dbReference type="PROSITE" id="PS51677">
    <property type="entry name" value="NODB"/>
    <property type="match status" value="1"/>
</dbReference>